<proteinExistence type="predicted"/>
<dbReference type="EMBL" id="JACJFM010000320">
    <property type="protein sequence ID" value="MBB1489882.1"/>
    <property type="molecule type" value="Genomic_DNA"/>
</dbReference>
<keyword evidence="2" id="KW-1185">Reference proteome</keyword>
<gene>
    <name evidence="1" type="ORF">H4O21_25080</name>
</gene>
<comment type="caution">
    <text evidence="1">The sequence shown here is derived from an EMBL/GenBank/DDBJ whole genome shotgun (WGS) entry which is preliminary data.</text>
</comment>
<accession>A0A839IYE2</accession>
<dbReference type="AlphaFoldDB" id="A0A839IYE2"/>
<feature type="non-terminal residue" evidence="1">
    <location>
        <position position="1"/>
    </location>
</feature>
<protein>
    <submittedName>
        <fullName evidence="1">IS3 family transposase</fullName>
    </submittedName>
</protein>
<sequence length="57" mass="6516">GDDKKILLQRHGVYQKAMKENPGRWPGKKTRNWEAVGDVTLNPAKDKEMNQPVNQAE</sequence>
<reference evidence="1 2" key="1">
    <citation type="submission" date="2020-08" db="EMBL/GenBank/DDBJ databases">
        <title>Oceanospirillum sp. nov. isolated from marine sediment.</title>
        <authorList>
            <person name="Ji X."/>
        </authorList>
    </citation>
    <scope>NUCLEOTIDE SEQUENCE [LARGE SCALE GENOMIC DNA]</scope>
    <source>
        <strain evidence="1 2">D5</strain>
    </source>
</reference>
<organism evidence="1 2">
    <name type="scientific">Oceanospirillum sediminis</name>
    <dbReference type="NCBI Taxonomy" id="2760088"/>
    <lineage>
        <taxon>Bacteria</taxon>
        <taxon>Pseudomonadati</taxon>
        <taxon>Pseudomonadota</taxon>
        <taxon>Gammaproteobacteria</taxon>
        <taxon>Oceanospirillales</taxon>
        <taxon>Oceanospirillaceae</taxon>
        <taxon>Oceanospirillum</taxon>
    </lineage>
</organism>
<evidence type="ECO:0000313" key="1">
    <source>
        <dbReference type="EMBL" id="MBB1489882.1"/>
    </source>
</evidence>
<name>A0A839IYE2_9GAMM</name>
<evidence type="ECO:0000313" key="2">
    <source>
        <dbReference type="Proteomes" id="UP000565262"/>
    </source>
</evidence>
<dbReference type="Proteomes" id="UP000565262">
    <property type="component" value="Unassembled WGS sequence"/>
</dbReference>